<evidence type="ECO:0000256" key="5">
    <source>
        <dbReference type="ARBA" id="ARBA00022737"/>
    </source>
</evidence>
<dbReference type="PANTHER" id="PTHR46803:SF2">
    <property type="entry name" value="E3 UBIQUITIN-PROTEIN LIGASE CHIP"/>
    <property type="match status" value="1"/>
</dbReference>
<dbReference type="PROSITE" id="PS50005">
    <property type="entry name" value="TPR"/>
    <property type="match status" value="1"/>
</dbReference>
<feature type="domain" description="U-box" evidence="11">
    <location>
        <begin position="201"/>
        <end position="275"/>
    </location>
</feature>
<feature type="repeat" description="TPR" evidence="10">
    <location>
        <begin position="14"/>
        <end position="47"/>
    </location>
</feature>
<proteinExistence type="predicted"/>
<dbReference type="Proteomes" id="UP000541444">
    <property type="component" value="Unassembled WGS sequence"/>
</dbReference>
<dbReference type="GO" id="GO:0043161">
    <property type="term" value="P:proteasome-mediated ubiquitin-dependent protein catabolic process"/>
    <property type="evidence" value="ECO:0007669"/>
    <property type="project" value="TreeGrafter"/>
</dbReference>
<evidence type="ECO:0000256" key="7">
    <source>
        <dbReference type="ARBA" id="ARBA00022803"/>
    </source>
</evidence>
<dbReference type="GO" id="GO:0006515">
    <property type="term" value="P:protein quality control for misfolded or incompletely synthesized proteins"/>
    <property type="evidence" value="ECO:0007669"/>
    <property type="project" value="TreeGrafter"/>
</dbReference>
<comment type="pathway">
    <text evidence="2">Protein modification; protein ubiquitination.</text>
</comment>
<dbReference type="GO" id="GO:0005737">
    <property type="term" value="C:cytoplasm"/>
    <property type="evidence" value="ECO:0007669"/>
    <property type="project" value="TreeGrafter"/>
</dbReference>
<dbReference type="GO" id="GO:0071218">
    <property type="term" value="P:cellular response to misfolded protein"/>
    <property type="evidence" value="ECO:0007669"/>
    <property type="project" value="TreeGrafter"/>
</dbReference>
<protein>
    <recommendedName>
        <fullName evidence="8">E3 ubiquitin-protein ligase CHIP</fullName>
        <ecNumber evidence="3">2.3.2.27</ecNumber>
    </recommendedName>
    <alternativeName>
        <fullName evidence="9">RING-type E3 ubiquitin transferase CHIP</fullName>
    </alternativeName>
</protein>
<dbReference type="InterPro" id="IPR003613">
    <property type="entry name" value="Ubox_domain"/>
</dbReference>
<keyword evidence="6" id="KW-0833">Ubl conjugation pathway</keyword>
<gene>
    <name evidence="12" type="ORF">GIB67_033655</name>
</gene>
<evidence type="ECO:0000256" key="10">
    <source>
        <dbReference type="PROSITE-ProRule" id="PRU00339"/>
    </source>
</evidence>
<dbReference type="SUPFAM" id="SSF48452">
    <property type="entry name" value="TPR-like"/>
    <property type="match status" value="1"/>
</dbReference>
<keyword evidence="4" id="KW-0808">Transferase</keyword>
<dbReference type="UniPathway" id="UPA00143"/>
<dbReference type="PROSITE" id="PS51698">
    <property type="entry name" value="U_BOX"/>
    <property type="match status" value="1"/>
</dbReference>
<dbReference type="GO" id="GO:0061630">
    <property type="term" value="F:ubiquitin protein ligase activity"/>
    <property type="evidence" value="ECO:0007669"/>
    <property type="project" value="UniProtKB-EC"/>
</dbReference>
<dbReference type="SMART" id="SM00504">
    <property type="entry name" value="Ubox"/>
    <property type="match status" value="1"/>
</dbReference>
<dbReference type="GO" id="GO:0000209">
    <property type="term" value="P:protein polyubiquitination"/>
    <property type="evidence" value="ECO:0007669"/>
    <property type="project" value="TreeGrafter"/>
</dbReference>
<evidence type="ECO:0000259" key="11">
    <source>
        <dbReference type="PROSITE" id="PS51698"/>
    </source>
</evidence>
<name>A0A7J7LAG4_9MAGN</name>
<dbReference type="Gene3D" id="3.30.40.10">
    <property type="entry name" value="Zinc/RING finger domain, C3HC4 (zinc finger)"/>
    <property type="match status" value="1"/>
</dbReference>
<dbReference type="InterPro" id="IPR019734">
    <property type="entry name" value="TPR_rpt"/>
</dbReference>
<comment type="caution">
    <text evidence="12">The sequence shown here is derived from an EMBL/GenBank/DDBJ whole genome shotgun (WGS) entry which is preliminary data.</text>
</comment>
<dbReference type="GO" id="GO:0045862">
    <property type="term" value="P:positive regulation of proteolysis"/>
    <property type="evidence" value="ECO:0007669"/>
    <property type="project" value="TreeGrafter"/>
</dbReference>
<dbReference type="Pfam" id="PF13181">
    <property type="entry name" value="TPR_8"/>
    <property type="match status" value="1"/>
</dbReference>
<accession>A0A7J7LAG4</accession>
<dbReference type="SMART" id="SM00028">
    <property type="entry name" value="TPR"/>
    <property type="match status" value="3"/>
</dbReference>
<keyword evidence="7 10" id="KW-0802">TPR repeat</keyword>
<dbReference type="InterPro" id="IPR045202">
    <property type="entry name" value="CHIP_RING-Ubox"/>
</dbReference>
<dbReference type="OrthoDB" id="629492at2759"/>
<evidence type="ECO:0000256" key="4">
    <source>
        <dbReference type="ARBA" id="ARBA00022679"/>
    </source>
</evidence>
<organism evidence="12 13">
    <name type="scientific">Kingdonia uniflora</name>
    <dbReference type="NCBI Taxonomy" id="39325"/>
    <lineage>
        <taxon>Eukaryota</taxon>
        <taxon>Viridiplantae</taxon>
        <taxon>Streptophyta</taxon>
        <taxon>Embryophyta</taxon>
        <taxon>Tracheophyta</taxon>
        <taxon>Spermatophyta</taxon>
        <taxon>Magnoliopsida</taxon>
        <taxon>Ranunculales</taxon>
        <taxon>Circaeasteraceae</taxon>
        <taxon>Kingdonia</taxon>
    </lineage>
</organism>
<evidence type="ECO:0000256" key="1">
    <source>
        <dbReference type="ARBA" id="ARBA00000900"/>
    </source>
</evidence>
<evidence type="ECO:0000256" key="2">
    <source>
        <dbReference type="ARBA" id="ARBA00004906"/>
    </source>
</evidence>
<dbReference type="InterPro" id="IPR013083">
    <property type="entry name" value="Znf_RING/FYVE/PHD"/>
</dbReference>
<dbReference type="GO" id="GO:0051087">
    <property type="term" value="F:protein-folding chaperone binding"/>
    <property type="evidence" value="ECO:0007669"/>
    <property type="project" value="TreeGrafter"/>
</dbReference>
<evidence type="ECO:0000313" key="13">
    <source>
        <dbReference type="Proteomes" id="UP000541444"/>
    </source>
</evidence>
<evidence type="ECO:0000256" key="8">
    <source>
        <dbReference type="ARBA" id="ARBA00044534"/>
    </source>
</evidence>
<evidence type="ECO:0000256" key="9">
    <source>
        <dbReference type="ARBA" id="ARBA00044543"/>
    </source>
</evidence>
<evidence type="ECO:0000256" key="3">
    <source>
        <dbReference type="ARBA" id="ARBA00012483"/>
    </source>
</evidence>
<dbReference type="PANTHER" id="PTHR46803">
    <property type="entry name" value="E3 UBIQUITIN-PROTEIN LIGASE CHIP"/>
    <property type="match status" value="1"/>
</dbReference>
<dbReference type="InterPro" id="IPR011990">
    <property type="entry name" value="TPR-like_helical_dom_sf"/>
</dbReference>
<dbReference type="SUPFAM" id="SSF57850">
    <property type="entry name" value="RING/U-box"/>
    <property type="match status" value="1"/>
</dbReference>
<dbReference type="Pfam" id="PF04564">
    <property type="entry name" value="U-box"/>
    <property type="match status" value="1"/>
</dbReference>
<reference evidence="12 13" key="1">
    <citation type="journal article" date="2020" name="IScience">
        <title>Genome Sequencing of the Endangered Kingdonia uniflora (Circaeasteraceae, Ranunculales) Reveals Potential Mechanisms of Evolutionary Specialization.</title>
        <authorList>
            <person name="Sun Y."/>
            <person name="Deng T."/>
            <person name="Zhang A."/>
            <person name="Moore M.J."/>
            <person name="Landis J.B."/>
            <person name="Lin N."/>
            <person name="Zhang H."/>
            <person name="Zhang X."/>
            <person name="Huang J."/>
            <person name="Zhang X."/>
            <person name="Sun H."/>
            <person name="Wang H."/>
        </authorList>
    </citation>
    <scope>NUCLEOTIDE SEQUENCE [LARGE SCALE GENOMIC DNA]</scope>
    <source>
        <strain evidence="12">TB1705</strain>
        <tissue evidence="12">Leaf</tissue>
    </source>
</reference>
<evidence type="ECO:0000313" key="12">
    <source>
        <dbReference type="EMBL" id="KAF6139651.1"/>
    </source>
</evidence>
<comment type="catalytic activity">
    <reaction evidence="1">
        <text>S-ubiquitinyl-[E2 ubiquitin-conjugating enzyme]-L-cysteine + [acceptor protein]-L-lysine = [E2 ubiquitin-conjugating enzyme]-L-cysteine + N(6)-ubiquitinyl-[acceptor protein]-L-lysine.</text>
        <dbReference type="EC" id="2.3.2.27"/>
    </reaction>
</comment>
<keyword evidence="5" id="KW-0677">Repeat</keyword>
<dbReference type="EC" id="2.3.2.27" evidence="3"/>
<dbReference type="EMBL" id="JACGCM010002460">
    <property type="protein sequence ID" value="KAF6139651.1"/>
    <property type="molecule type" value="Genomic_DNA"/>
</dbReference>
<sequence>MSYRGSAAATKRQAEILKQTGNLCFTKERFGAAIDAYTEAITLCPNVPIYWTNRALCHLKRNDYTKVENDCTKALQLDSNTLKAHYLLGLALLQRQQHSLGIKELEKALELGRIAKGYMVEVIWQEIAKAKYAQWEHGATNRTCRLQSLKDVCEKALKEKYLRDASEAEGFVDETEKVHLEQLEYLKEVLNKAAEADMPTEVPDHLCCGITLDILRDPVIIPSGATYERAVLLEHLEKVGKWDPITRTPLSEHQLVPNFAIKEAVQAFLKDNGWAYKLG</sequence>
<keyword evidence="13" id="KW-1185">Reference proteome</keyword>
<evidence type="ECO:0000256" key="6">
    <source>
        <dbReference type="ARBA" id="ARBA00022786"/>
    </source>
</evidence>
<dbReference type="AlphaFoldDB" id="A0A7J7LAG4"/>
<dbReference type="CDD" id="cd16654">
    <property type="entry name" value="RING-Ubox_CHIP"/>
    <property type="match status" value="1"/>
</dbReference>
<dbReference type="Gene3D" id="1.25.40.10">
    <property type="entry name" value="Tetratricopeptide repeat domain"/>
    <property type="match status" value="1"/>
</dbReference>